<dbReference type="InterPro" id="IPR013762">
    <property type="entry name" value="Integrase-like_cat_sf"/>
</dbReference>
<evidence type="ECO:0000256" key="1">
    <source>
        <dbReference type="ARBA" id="ARBA00023172"/>
    </source>
</evidence>
<dbReference type="GO" id="GO:0006310">
    <property type="term" value="P:DNA recombination"/>
    <property type="evidence" value="ECO:0007669"/>
    <property type="project" value="UniProtKB-KW"/>
</dbReference>
<feature type="domain" description="Tyr recombinase" evidence="2">
    <location>
        <begin position="3"/>
        <end position="162"/>
    </location>
</feature>
<dbReference type="CDD" id="cd00397">
    <property type="entry name" value="DNA_BRE_C"/>
    <property type="match status" value="1"/>
</dbReference>
<dbReference type="SUPFAM" id="SSF56349">
    <property type="entry name" value="DNA breaking-rejoining enzymes"/>
    <property type="match status" value="1"/>
</dbReference>
<dbReference type="GO" id="GO:0003677">
    <property type="term" value="F:DNA binding"/>
    <property type="evidence" value="ECO:0007669"/>
    <property type="project" value="InterPro"/>
</dbReference>
<proteinExistence type="predicted"/>
<comment type="caution">
    <text evidence="3">The sequence shown here is derived from an EMBL/GenBank/DDBJ whole genome shotgun (WGS) entry which is preliminary data.</text>
</comment>
<dbReference type="AlphaFoldDB" id="X1SW14"/>
<reference evidence="3" key="1">
    <citation type="journal article" date="2014" name="Front. Microbiol.">
        <title>High frequency of phylogenetically diverse reductive dehalogenase-homologous genes in deep subseafloor sedimentary metagenomes.</title>
        <authorList>
            <person name="Kawai M."/>
            <person name="Futagami T."/>
            <person name="Toyoda A."/>
            <person name="Takaki Y."/>
            <person name="Nishi S."/>
            <person name="Hori S."/>
            <person name="Arai W."/>
            <person name="Tsubouchi T."/>
            <person name="Morono Y."/>
            <person name="Uchiyama I."/>
            <person name="Ito T."/>
            <person name="Fujiyama A."/>
            <person name="Inagaki F."/>
            <person name="Takami H."/>
        </authorList>
    </citation>
    <scope>NUCLEOTIDE SEQUENCE</scope>
    <source>
        <strain evidence="3">Expedition CK06-06</strain>
    </source>
</reference>
<feature type="non-terminal residue" evidence="3">
    <location>
        <position position="162"/>
    </location>
</feature>
<name>X1SW14_9ZZZZ</name>
<dbReference type="InterPro" id="IPR011010">
    <property type="entry name" value="DNA_brk_join_enz"/>
</dbReference>
<gene>
    <name evidence="3" type="ORF">S12H4_03687</name>
</gene>
<dbReference type="InterPro" id="IPR002104">
    <property type="entry name" value="Integrase_catalytic"/>
</dbReference>
<dbReference type="Pfam" id="PF00589">
    <property type="entry name" value="Phage_integrase"/>
    <property type="match status" value="1"/>
</dbReference>
<organism evidence="3">
    <name type="scientific">marine sediment metagenome</name>
    <dbReference type="NCBI Taxonomy" id="412755"/>
    <lineage>
        <taxon>unclassified sequences</taxon>
        <taxon>metagenomes</taxon>
        <taxon>ecological metagenomes</taxon>
    </lineage>
</organism>
<accession>X1SW14</accession>
<protein>
    <recommendedName>
        <fullName evidence="2">Tyr recombinase domain-containing protein</fullName>
    </recommendedName>
</protein>
<evidence type="ECO:0000259" key="2">
    <source>
        <dbReference type="PROSITE" id="PS51898"/>
    </source>
</evidence>
<dbReference type="GO" id="GO:0015074">
    <property type="term" value="P:DNA integration"/>
    <property type="evidence" value="ECO:0007669"/>
    <property type="project" value="InterPro"/>
</dbReference>
<dbReference type="PROSITE" id="PS51898">
    <property type="entry name" value="TYR_RECOMBINASE"/>
    <property type="match status" value="1"/>
</dbReference>
<keyword evidence="1" id="KW-0233">DNA recombination</keyword>
<dbReference type="EMBL" id="BARW01001063">
    <property type="protein sequence ID" value="GAI71974.1"/>
    <property type="molecule type" value="Genomic_DNA"/>
</dbReference>
<sequence length="162" mass="18728">MKTQLNTLTPEECDNLLLYLMSPPGNKAPPRVHHRNYTMALLMLDAGLRIGELVQLRQDQLWFAAAAVGALTIEKHQAKNKHERTIPITIRLDAAIHQMHREWWSQLRNSSPTHAFYQTLPSRPLTTRQVRRIITSAGEMSLHRHIRPHLLRHTFATRLIGK</sequence>
<dbReference type="Gene3D" id="1.10.443.10">
    <property type="entry name" value="Intergrase catalytic core"/>
    <property type="match status" value="1"/>
</dbReference>
<evidence type="ECO:0000313" key="3">
    <source>
        <dbReference type="EMBL" id="GAI71974.1"/>
    </source>
</evidence>